<dbReference type="PROSITE" id="PS50043">
    <property type="entry name" value="HTH_LUXR_2"/>
    <property type="match status" value="1"/>
</dbReference>
<evidence type="ECO:0000259" key="4">
    <source>
        <dbReference type="PROSITE" id="PS50043"/>
    </source>
</evidence>
<dbReference type="AlphaFoldDB" id="A0A367RMF2"/>
<dbReference type="PANTHER" id="PTHR44688">
    <property type="entry name" value="DNA-BINDING TRANSCRIPTIONAL ACTIVATOR DEVR_DOSR"/>
    <property type="match status" value="1"/>
</dbReference>
<organism evidence="5 6">
    <name type="scientific">Nostoc minutum NIES-26</name>
    <dbReference type="NCBI Taxonomy" id="1844469"/>
    <lineage>
        <taxon>Bacteria</taxon>
        <taxon>Bacillati</taxon>
        <taxon>Cyanobacteriota</taxon>
        <taxon>Cyanophyceae</taxon>
        <taxon>Nostocales</taxon>
        <taxon>Nostocaceae</taxon>
        <taxon>Nostoc</taxon>
    </lineage>
</organism>
<dbReference type="PANTHER" id="PTHR44688:SF16">
    <property type="entry name" value="DNA-BINDING TRANSCRIPTIONAL ACTIVATOR DEVR_DOSR"/>
    <property type="match status" value="1"/>
</dbReference>
<sequence length="237" mass="26811">MFRSFQTLVQKIAIAKNELQLRLNYMDIVGDLFACQHWSIYLHDSLGQRATIEIKGLPDSFLDYYETIGAEIDPVIKYVSKHHIPVHEQVIFTEATWKQSQLYQSGCGKIYDHEHIMTGPIVGQGKLIGTVHFARTSETSPFNTMDLMHLGAICAHISAKLAFLRAQPELSRLERVTCLTVRELQIASLVANGLTNAEIANELWISQNTVKQTLKRIFRKLDVSARAEMVAKLQLTS</sequence>
<dbReference type="Pfam" id="PF00196">
    <property type="entry name" value="GerE"/>
    <property type="match status" value="1"/>
</dbReference>
<feature type="domain" description="HTH luxR-type" evidence="4">
    <location>
        <begin position="172"/>
        <end position="237"/>
    </location>
</feature>
<comment type="caution">
    <text evidence="5">The sequence shown here is derived from an EMBL/GenBank/DDBJ whole genome shotgun (WGS) entry which is preliminary data.</text>
</comment>
<dbReference type="Proteomes" id="UP000252107">
    <property type="component" value="Unassembled WGS sequence"/>
</dbReference>
<dbReference type="CDD" id="cd06170">
    <property type="entry name" value="LuxR_C_like"/>
    <property type="match status" value="1"/>
</dbReference>
<dbReference type="InterPro" id="IPR029016">
    <property type="entry name" value="GAF-like_dom_sf"/>
</dbReference>
<evidence type="ECO:0000256" key="2">
    <source>
        <dbReference type="ARBA" id="ARBA00023125"/>
    </source>
</evidence>
<dbReference type="SMART" id="SM00421">
    <property type="entry name" value="HTH_LUXR"/>
    <property type="match status" value="1"/>
</dbReference>
<dbReference type="GO" id="GO:0006355">
    <property type="term" value="P:regulation of DNA-templated transcription"/>
    <property type="evidence" value="ECO:0007669"/>
    <property type="project" value="InterPro"/>
</dbReference>
<keyword evidence="6" id="KW-1185">Reference proteome</keyword>
<proteinExistence type="predicted"/>
<dbReference type="PRINTS" id="PR00038">
    <property type="entry name" value="HTHLUXR"/>
</dbReference>
<evidence type="ECO:0000256" key="1">
    <source>
        <dbReference type="ARBA" id="ARBA00023015"/>
    </source>
</evidence>
<dbReference type="InterPro" id="IPR036388">
    <property type="entry name" value="WH-like_DNA-bd_sf"/>
</dbReference>
<evidence type="ECO:0000256" key="3">
    <source>
        <dbReference type="ARBA" id="ARBA00023163"/>
    </source>
</evidence>
<name>A0A367RMF2_9NOSO</name>
<keyword evidence="3" id="KW-0804">Transcription</keyword>
<dbReference type="Gene3D" id="1.10.10.10">
    <property type="entry name" value="Winged helix-like DNA-binding domain superfamily/Winged helix DNA-binding domain"/>
    <property type="match status" value="1"/>
</dbReference>
<accession>A0A367RMF2</accession>
<keyword evidence="2" id="KW-0238">DNA-binding</keyword>
<dbReference type="SUPFAM" id="SSF46894">
    <property type="entry name" value="C-terminal effector domain of the bipartite response regulators"/>
    <property type="match status" value="1"/>
</dbReference>
<dbReference type="InterPro" id="IPR003018">
    <property type="entry name" value="GAF"/>
</dbReference>
<dbReference type="Gene3D" id="3.30.450.40">
    <property type="match status" value="1"/>
</dbReference>
<dbReference type="EMBL" id="LXQD01000131">
    <property type="protein sequence ID" value="RCJ37031.1"/>
    <property type="molecule type" value="Genomic_DNA"/>
</dbReference>
<reference evidence="5" key="1">
    <citation type="submission" date="2016-04" db="EMBL/GenBank/DDBJ databases">
        <authorList>
            <person name="Tabuchi Yagui T.R."/>
        </authorList>
    </citation>
    <scope>NUCLEOTIDE SEQUENCE [LARGE SCALE GENOMIC DNA]</scope>
    <source>
        <strain evidence="5">NIES-26</strain>
    </source>
</reference>
<evidence type="ECO:0000313" key="6">
    <source>
        <dbReference type="Proteomes" id="UP000252107"/>
    </source>
</evidence>
<keyword evidence="1" id="KW-0805">Transcription regulation</keyword>
<dbReference type="SUPFAM" id="SSF55781">
    <property type="entry name" value="GAF domain-like"/>
    <property type="match status" value="1"/>
</dbReference>
<dbReference type="InterPro" id="IPR016032">
    <property type="entry name" value="Sig_transdc_resp-reg_C-effctor"/>
</dbReference>
<protein>
    <submittedName>
        <fullName evidence="5">Transcriptional regulator</fullName>
    </submittedName>
</protein>
<gene>
    <name evidence="5" type="ORF">A6770_15315</name>
</gene>
<dbReference type="SMART" id="SM00065">
    <property type="entry name" value="GAF"/>
    <property type="match status" value="1"/>
</dbReference>
<evidence type="ECO:0000313" key="5">
    <source>
        <dbReference type="EMBL" id="RCJ37031.1"/>
    </source>
</evidence>
<dbReference type="InterPro" id="IPR000792">
    <property type="entry name" value="Tscrpt_reg_LuxR_C"/>
</dbReference>
<dbReference type="GO" id="GO:0003677">
    <property type="term" value="F:DNA binding"/>
    <property type="evidence" value="ECO:0007669"/>
    <property type="project" value="UniProtKB-KW"/>
</dbReference>